<dbReference type="OrthoDB" id="1661761at2"/>
<dbReference type="RefSeq" id="WP_120197483.1">
    <property type="nucleotide sequence ID" value="NZ_MCIA01000030.1"/>
</dbReference>
<name>A0A419SZR3_9FIRM</name>
<dbReference type="EMBL" id="MCIA01000030">
    <property type="protein sequence ID" value="RKD30696.1"/>
    <property type="molecule type" value="Genomic_DNA"/>
</dbReference>
<comment type="caution">
    <text evidence="1">The sequence shown here is derived from an EMBL/GenBank/DDBJ whole genome shotgun (WGS) entry which is preliminary data.</text>
</comment>
<gene>
    <name evidence="1" type="ORF">BET01_05090</name>
</gene>
<dbReference type="Proteomes" id="UP000284277">
    <property type="component" value="Unassembled WGS sequence"/>
</dbReference>
<keyword evidence="2" id="KW-1185">Reference proteome</keyword>
<proteinExistence type="predicted"/>
<evidence type="ECO:0000313" key="2">
    <source>
        <dbReference type="Proteomes" id="UP000284277"/>
    </source>
</evidence>
<reference evidence="1 2" key="1">
    <citation type="submission" date="2016-08" db="EMBL/GenBank/DDBJ databases">
        <title>A new outlook on sporulation: Clostridium algidixylanolyticum.</title>
        <authorList>
            <person name="Poppleton D.I."/>
            <person name="Gribaldo S."/>
        </authorList>
    </citation>
    <scope>NUCLEOTIDE SEQUENCE [LARGE SCALE GENOMIC DNA]</scope>
    <source>
        <strain evidence="1 2">SPL73</strain>
    </source>
</reference>
<evidence type="ECO:0008006" key="3">
    <source>
        <dbReference type="Google" id="ProtNLM"/>
    </source>
</evidence>
<evidence type="ECO:0000313" key="1">
    <source>
        <dbReference type="EMBL" id="RKD30696.1"/>
    </source>
</evidence>
<sequence length="429" mass="50479">MDQMEEMKAMIREEIQSISDLKERITFKNLMEGVFLELYETNIRMYQMLEERVMNDLVYDINRYLIRTGLVERSYMDQSHHLMSPMCGEDMDIPVYEVSDIRKKLKEEGKFRIATVFLPCDALEVREIFKNQEGYTGILKAGKEYPVEILLEPSKRYLDKLEHLYHLFMKNGIPWKTINAPYLFKMADICITGIPDEAADDEPVTNFGGDFGEYNRFVHYDMIPIWNVWHLKLESVGFPVACRDHENYEHVISIRDYGSGHAYLVEEKAGIRSVRQSGEKLLVTGKVESAKKWDVYMIRGGSDNKIDRYTYPVMENLRKDGFAERFQGKAGQMVKTKGELERFIRGFGLEDYVEYQDCVLEEDKGEQQETYPMNFFMEDEIRDRKGKKRLLIYFKPKGKERWLLRDLASFVTSEVQELYPEYECGGKLV</sequence>
<protein>
    <recommendedName>
        <fullName evidence="3">Normocyte-binding protein</fullName>
    </recommendedName>
</protein>
<dbReference type="AlphaFoldDB" id="A0A419SZR3"/>
<accession>A0A419SZR3</accession>
<organism evidence="1 2">
    <name type="scientific">Lacrimispora algidixylanolytica</name>
    <dbReference type="NCBI Taxonomy" id="94868"/>
    <lineage>
        <taxon>Bacteria</taxon>
        <taxon>Bacillati</taxon>
        <taxon>Bacillota</taxon>
        <taxon>Clostridia</taxon>
        <taxon>Lachnospirales</taxon>
        <taxon>Lachnospiraceae</taxon>
        <taxon>Lacrimispora</taxon>
    </lineage>
</organism>